<dbReference type="Pfam" id="PF03235">
    <property type="entry name" value="GmrSD_N"/>
    <property type="match status" value="1"/>
</dbReference>
<feature type="domain" description="GmrSD restriction endonucleases C-terminal" evidence="2">
    <location>
        <begin position="513"/>
        <end position="646"/>
    </location>
</feature>
<gene>
    <name evidence="3" type="ORF">KF715C_ch35110</name>
</gene>
<dbReference type="PANTHER" id="PTHR35149">
    <property type="entry name" value="SLL5132 PROTEIN"/>
    <property type="match status" value="1"/>
</dbReference>
<organism evidence="3 4">
    <name type="scientific">Pseudomonas putida</name>
    <name type="common">Arthrobacter siderocapsulatus</name>
    <dbReference type="NCBI Taxonomy" id="303"/>
    <lineage>
        <taxon>Bacteria</taxon>
        <taxon>Pseudomonadati</taxon>
        <taxon>Pseudomonadota</taxon>
        <taxon>Gammaproteobacteria</taxon>
        <taxon>Pseudomonadales</taxon>
        <taxon>Pseudomonadaceae</taxon>
        <taxon>Pseudomonas</taxon>
    </lineage>
</organism>
<evidence type="ECO:0008006" key="5">
    <source>
        <dbReference type="Google" id="ProtNLM"/>
    </source>
</evidence>
<dbReference type="PANTHER" id="PTHR35149:SF2">
    <property type="entry name" value="DUF262 DOMAIN-CONTAINING PROTEIN"/>
    <property type="match status" value="1"/>
</dbReference>
<feature type="domain" description="GmrSD restriction endonucleases N-terminal" evidence="1">
    <location>
        <begin position="18"/>
        <end position="233"/>
    </location>
</feature>
<dbReference type="RefSeq" id="WP_172901746.1">
    <property type="nucleotide sequence ID" value="NZ_AP015029.1"/>
</dbReference>
<dbReference type="InterPro" id="IPR011089">
    <property type="entry name" value="GmrSD_C"/>
</dbReference>
<dbReference type="AlphaFoldDB" id="A0A1L7NF64"/>
<dbReference type="Proteomes" id="UP000218731">
    <property type="component" value="Chromosome 1"/>
</dbReference>
<dbReference type="Pfam" id="PF07510">
    <property type="entry name" value="GmrSD_C"/>
    <property type="match status" value="1"/>
</dbReference>
<proteinExistence type="predicted"/>
<dbReference type="EMBL" id="AP015029">
    <property type="protein sequence ID" value="BAW24084.1"/>
    <property type="molecule type" value="Genomic_DNA"/>
</dbReference>
<sequence>MNAQVQSQVQSAAVLCEQNIALTIPCYQRPYVWPSEDVKDLLEQIIQASAVDESGTPEQSHYFIGTVLTSQVPSGVDSAADITYELIDGQQRMTTLMVLALAFCEQMPDSSLRSLVVLGSAPRLTFNIREEVQARLSAWAGLTDEVAVDEEVASNPYLKHLCAARKTASDRLDKLLADEGREALERVGHYLFNRVTWVNNVMPAGMDLNKLFATLNTSGVQLEQTDILKARLMERIKHHRASYEGIWQACENMGDYFEKNLRDVFKHTDWGVLKFNDLAQYSREHFHIERAAAATQEGRTISDISLMKHAAEVSSETEEDDDARYQSIISFGLLLMHAYRIYQHGIKAADIETRLNDSNLNASFVEFVNRASAAEAKAFMECLWQVRFQFDRWVVKWVRLGEEDDRTLRLCSFNNRSKGHGPTWRSVNQETSDLGQLQSVRYFTGERSAQYWLTPFLGRLVENPALSEHQVLALLEQIDNELSLTELTQKYASYQLLSRDTVASAPLASKLKYLKQAHGTGFEHYWFQKLEYILWRERRACTWMDSDKLNLYRITSKNSVEHVHPQNEEFDRSLADDLLHGFGNLVLLSPGENSSYSNQAVLKKQAAFLAKPKYDSLKLAHMFHVLGNGKQWGKSQIDAHCETMLALIEAHYRV</sequence>
<evidence type="ECO:0000313" key="4">
    <source>
        <dbReference type="Proteomes" id="UP000218731"/>
    </source>
</evidence>
<dbReference type="InterPro" id="IPR004919">
    <property type="entry name" value="GmrSD_N"/>
</dbReference>
<reference evidence="3 4" key="1">
    <citation type="submission" date="2015-11" db="EMBL/GenBank/DDBJ databases">
        <title>Complete genome sequencing of a biphenyl-degrading bacterium, Pseudomonas putida KF715 (=NBRC110667).</title>
        <authorList>
            <person name="Suenaga H."/>
            <person name="Fujihara N."/>
            <person name="Watanabe T."/>
            <person name="Hirose J."/>
            <person name="Kimura N."/>
            <person name="Yamazoe A."/>
            <person name="Hosoyama A."/>
            <person name="Shimodaira J."/>
            <person name="Furukawa K."/>
        </authorList>
    </citation>
    <scope>NUCLEOTIDE SEQUENCE [LARGE SCALE GENOMIC DNA]</scope>
    <source>
        <strain evidence="3 4">KF715</strain>
    </source>
</reference>
<accession>A0A1L7NF64</accession>
<name>A0A1L7NF64_PSEPU</name>
<evidence type="ECO:0000259" key="2">
    <source>
        <dbReference type="Pfam" id="PF07510"/>
    </source>
</evidence>
<evidence type="ECO:0000259" key="1">
    <source>
        <dbReference type="Pfam" id="PF03235"/>
    </source>
</evidence>
<evidence type="ECO:0000313" key="3">
    <source>
        <dbReference type="EMBL" id="BAW24084.1"/>
    </source>
</evidence>
<protein>
    <recommendedName>
        <fullName evidence="5">DUF262 domain-containing protein</fullName>
    </recommendedName>
</protein>